<dbReference type="PROSITE" id="PS50102">
    <property type="entry name" value="RRM"/>
    <property type="match status" value="1"/>
</dbReference>
<evidence type="ECO:0000256" key="5">
    <source>
        <dbReference type="ARBA" id="ARBA00022840"/>
    </source>
</evidence>
<evidence type="ECO:0000313" key="13">
    <source>
        <dbReference type="Proteomes" id="UP001209878"/>
    </source>
</evidence>
<organism evidence="12 13">
    <name type="scientific">Ridgeia piscesae</name>
    <name type="common">Tubeworm</name>
    <dbReference type="NCBI Taxonomy" id="27915"/>
    <lineage>
        <taxon>Eukaryota</taxon>
        <taxon>Metazoa</taxon>
        <taxon>Spiralia</taxon>
        <taxon>Lophotrochozoa</taxon>
        <taxon>Annelida</taxon>
        <taxon>Polychaeta</taxon>
        <taxon>Sedentaria</taxon>
        <taxon>Canalipalpata</taxon>
        <taxon>Sabellida</taxon>
        <taxon>Siboglinidae</taxon>
        <taxon>Ridgeia</taxon>
    </lineage>
</organism>
<dbReference type="FunFam" id="2.30.30.140:FF:000018">
    <property type="entry name" value="Serine/threonine-protein kinase 31"/>
    <property type="match status" value="1"/>
</dbReference>
<keyword evidence="7" id="KW-0175">Coiled coil</keyword>
<dbReference type="SUPFAM" id="SSF63748">
    <property type="entry name" value="Tudor/PWWP/MBT"/>
    <property type="match status" value="1"/>
</dbReference>
<dbReference type="PROSITE" id="PS50304">
    <property type="entry name" value="TUDOR"/>
    <property type="match status" value="1"/>
</dbReference>
<keyword evidence="6" id="KW-0694">RNA-binding</keyword>
<dbReference type="InterPro" id="IPR012677">
    <property type="entry name" value="Nucleotide-bd_a/b_plait_sf"/>
</dbReference>
<dbReference type="Proteomes" id="UP001209878">
    <property type="component" value="Unassembled WGS sequence"/>
</dbReference>
<dbReference type="Gene3D" id="3.30.70.330">
    <property type="match status" value="1"/>
</dbReference>
<dbReference type="InterPro" id="IPR035979">
    <property type="entry name" value="RBD_domain_sf"/>
</dbReference>
<dbReference type="InterPro" id="IPR000719">
    <property type="entry name" value="Prot_kinase_dom"/>
</dbReference>
<keyword evidence="1" id="KW-0723">Serine/threonine-protein kinase</keyword>
<feature type="compositionally biased region" description="Polar residues" evidence="8">
    <location>
        <begin position="1249"/>
        <end position="1264"/>
    </location>
</feature>
<feature type="domain" description="RRM" evidence="10">
    <location>
        <begin position="66"/>
        <end position="143"/>
    </location>
</feature>
<dbReference type="GO" id="GO:0005634">
    <property type="term" value="C:nucleus"/>
    <property type="evidence" value="ECO:0007669"/>
    <property type="project" value="TreeGrafter"/>
</dbReference>
<feature type="compositionally biased region" description="Gly residues" evidence="8">
    <location>
        <begin position="149"/>
        <end position="160"/>
    </location>
</feature>
<protein>
    <recommendedName>
        <fullName evidence="14">Serine/threonine-protein kinase 31</fullName>
    </recommendedName>
</protein>
<feature type="region of interest" description="Disordered" evidence="8">
    <location>
        <begin position="395"/>
        <end position="436"/>
    </location>
</feature>
<accession>A0AAD9P8R7</accession>
<proteinExistence type="predicted"/>
<dbReference type="SUPFAM" id="SSF54928">
    <property type="entry name" value="RNA-binding domain, RBD"/>
    <property type="match status" value="1"/>
</dbReference>
<evidence type="ECO:0000256" key="4">
    <source>
        <dbReference type="ARBA" id="ARBA00022777"/>
    </source>
</evidence>
<dbReference type="GO" id="GO:0004674">
    <property type="term" value="F:protein serine/threonine kinase activity"/>
    <property type="evidence" value="ECO:0007669"/>
    <property type="project" value="UniProtKB-KW"/>
</dbReference>
<dbReference type="InterPro" id="IPR002999">
    <property type="entry name" value="Tudor"/>
</dbReference>
<evidence type="ECO:0000256" key="8">
    <source>
        <dbReference type="SAM" id="MobiDB-lite"/>
    </source>
</evidence>
<dbReference type="PANTHER" id="PTHR24345">
    <property type="entry name" value="SERINE/THREONINE-PROTEIN KINASE PLK"/>
    <property type="match status" value="1"/>
</dbReference>
<evidence type="ECO:0000259" key="10">
    <source>
        <dbReference type="PROSITE" id="PS50102"/>
    </source>
</evidence>
<evidence type="ECO:0000256" key="1">
    <source>
        <dbReference type="ARBA" id="ARBA00022527"/>
    </source>
</evidence>
<dbReference type="Gene3D" id="2.40.50.90">
    <property type="match status" value="1"/>
</dbReference>
<dbReference type="Gene3D" id="2.30.30.140">
    <property type="match status" value="1"/>
</dbReference>
<evidence type="ECO:0000259" key="11">
    <source>
        <dbReference type="PROSITE" id="PS50304"/>
    </source>
</evidence>
<feature type="region of interest" description="Disordered" evidence="8">
    <location>
        <begin position="140"/>
        <end position="207"/>
    </location>
</feature>
<keyword evidence="4" id="KW-0418">Kinase</keyword>
<evidence type="ECO:0000256" key="7">
    <source>
        <dbReference type="SAM" id="Coils"/>
    </source>
</evidence>
<evidence type="ECO:0000256" key="6">
    <source>
        <dbReference type="PROSITE-ProRule" id="PRU00176"/>
    </source>
</evidence>
<feature type="domain" description="Protein kinase" evidence="9">
    <location>
        <begin position="905"/>
        <end position="1165"/>
    </location>
</feature>
<dbReference type="InterPro" id="IPR011009">
    <property type="entry name" value="Kinase-like_dom_sf"/>
</dbReference>
<feature type="region of interest" description="Disordered" evidence="8">
    <location>
        <begin position="1230"/>
        <end position="1265"/>
    </location>
</feature>
<sequence length="1373" mass="151485">MAFEYAVDRQTAPFPLKFERKCYNTRALVGTRSTRNFAMSTAIGGWKSKPGGGMSPGPGGDRSTTYDIFVGNLPDQLDDAELQSLFAKYGEINSTTVLSGKRGDGKRIAFVRFVNESDAIAACQDSTGLILNGNPITVRRASKRPAGSQSGGGATGGGDGTGRKTDRRQPTGGHGCGPLDQSGSMDKPEQGFNHKPRGGAGSLPHAPSVAVPLKEDKVMVTHIESPTCFWAQVVGNQLELLQIVENLGAVCPSATALAGQPLMEKVYATKFSEDEDWYRCRLIKYISDSKSEVQYIDYGNGEVVQNGAIVELPPSVANIRPQASKYVLYGLKPYSYDSQSVGHEQGVKTLGELTNSKLLSGKIYHGPKMGPIPVILEDGDIDINQEMLNAGFGEKRFTAHSPHGPGKPGSYPGGDRPSKWMNEPSRRSPPAQSGMETFSRMGTFNEQDVTSASAKFRSTPPPNWVELKQMPQDMGQLQSELQKTRNQLYDLQSLTRDSQVAASDLIQLQREKNSFIMELATTRGKLRTLEDDYSEMTVKLQEAGLHYKMVNLLAGVNKVKELRKQFPTDSQTPDNIQRAIDLVSNVSDRISIPSLSIITELETVMACYNTAQDDIRACTDLESLPALIVTRDEQRVELYDKIVHFLEGIQSLPLETRAAQLKDTVAFLEMTHGCFLKTEITNPLGLEDALEAYHEWKMKKELEFQDVRTETNTRHNAVISALRTVQHQLSLEVVNSPESPPAATANLDQLLAKLQAAMMKEIEKTDIQRDSECGFIAIVLKTLVTQVRCELKDIQQLETLRLEYLGLQMQLGHWLTECPSVADLKAGRQTIKALKSRLRHTLADKQDAEESDDSRSDELATINSELTQIRSQLQAAFAQESELLSEIAELNERHFPELALQYPEFNIDNEVKYGGLLKLSHTLEQYDVEPLPGCSKKSIMKSTHCGKPVVIKEYIIDDGGGQKMGEFMRRAMAYNSVVNEHLVPLHDIFFGKNERHAYVRLPYYANSLTSLVEERHRLTDTEIYRVLVGVLKGLRALHEMRLIHGVLHPNNIFLDDNNNTCIADFDFTKTLKQRAERVFTTSTGLVFSAPEGASNSSHCSDMFNFGLLMLWLNFPEVHFNVSNKGIPDISCVGMSEELSTIIYNLRSENPVQRFTAFDLLNDPYFMTPPETLPRPIANPEEDVIQLRPRTVSPTDRDRTVPGGILKNGTAAACTEGIDQSEQIGLQDEAETTPLDGATCDDTPVEPVTENLTDDIQNSDSVSDQPRTDGLQLDIPAISVQPPTPTPLSPVHQPVVNTDAVSPDSLPDLDEILGVPVNGDASSDMDDTSGDGVQVMLSCHTTSTDDTVESGDTAEACQVAQKLIQTYEELPIDP</sequence>
<dbReference type="GO" id="GO:0005524">
    <property type="term" value="F:ATP binding"/>
    <property type="evidence" value="ECO:0007669"/>
    <property type="project" value="UniProtKB-KW"/>
</dbReference>
<dbReference type="SUPFAM" id="SSF56112">
    <property type="entry name" value="Protein kinase-like (PK-like)"/>
    <property type="match status" value="1"/>
</dbReference>
<keyword evidence="5" id="KW-0067">ATP-binding</keyword>
<dbReference type="PANTHER" id="PTHR24345:SF0">
    <property type="entry name" value="CELL CYCLE SERINE_THREONINE-PROTEIN KINASE CDC5_MSD2"/>
    <property type="match status" value="1"/>
</dbReference>
<evidence type="ECO:0000259" key="9">
    <source>
        <dbReference type="PROSITE" id="PS50011"/>
    </source>
</evidence>
<evidence type="ECO:0008006" key="14">
    <source>
        <dbReference type="Google" id="ProtNLM"/>
    </source>
</evidence>
<keyword evidence="2" id="KW-0808">Transferase</keyword>
<dbReference type="EMBL" id="JAODUO010000085">
    <property type="protein sequence ID" value="KAK2190228.1"/>
    <property type="molecule type" value="Genomic_DNA"/>
</dbReference>
<dbReference type="CDD" id="cd00180">
    <property type="entry name" value="PKc"/>
    <property type="match status" value="1"/>
</dbReference>
<keyword evidence="3" id="KW-0547">Nucleotide-binding</keyword>
<dbReference type="Pfam" id="PF00069">
    <property type="entry name" value="Pkinase"/>
    <property type="match status" value="1"/>
</dbReference>
<dbReference type="PROSITE" id="PS50011">
    <property type="entry name" value="PROTEIN_KINASE_DOM"/>
    <property type="match status" value="1"/>
</dbReference>
<feature type="coiled-coil region" evidence="7">
    <location>
        <begin position="474"/>
        <end position="511"/>
    </location>
</feature>
<evidence type="ECO:0000313" key="12">
    <source>
        <dbReference type="EMBL" id="KAK2190228.1"/>
    </source>
</evidence>
<reference evidence="12" key="1">
    <citation type="journal article" date="2023" name="Mol. Biol. Evol.">
        <title>Third-Generation Sequencing Reveals the Adaptive Role of the Epigenome in Three Deep-Sea Polychaetes.</title>
        <authorList>
            <person name="Perez M."/>
            <person name="Aroh O."/>
            <person name="Sun Y."/>
            <person name="Lan Y."/>
            <person name="Juniper S.K."/>
            <person name="Young C.R."/>
            <person name="Angers B."/>
            <person name="Qian P.Y."/>
        </authorList>
    </citation>
    <scope>NUCLEOTIDE SEQUENCE</scope>
    <source>
        <strain evidence="12">R07B-5</strain>
    </source>
</reference>
<keyword evidence="13" id="KW-1185">Reference proteome</keyword>
<dbReference type="CDD" id="cd00590">
    <property type="entry name" value="RRM_SF"/>
    <property type="match status" value="1"/>
</dbReference>
<dbReference type="InterPro" id="IPR000504">
    <property type="entry name" value="RRM_dom"/>
</dbReference>
<dbReference type="InterPro" id="IPR035437">
    <property type="entry name" value="SNase_OB-fold_sf"/>
</dbReference>
<dbReference type="SMART" id="SM00360">
    <property type="entry name" value="RRM"/>
    <property type="match status" value="1"/>
</dbReference>
<dbReference type="GO" id="GO:0003723">
    <property type="term" value="F:RNA binding"/>
    <property type="evidence" value="ECO:0007669"/>
    <property type="project" value="UniProtKB-UniRule"/>
</dbReference>
<dbReference type="Pfam" id="PF00567">
    <property type="entry name" value="TUDOR"/>
    <property type="match status" value="1"/>
</dbReference>
<feature type="domain" description="Tudor" evidence="11">
    <location>
        <begin position="244"/>
        <end position="319"/>
    </location>
</feature>
<dbReference type="SMART" id="SM00333">
    <property type="entry name" value="TUDOR"/>
    <property type="match status" value="1"/>
</dbReference>
<feature type="coiled-coil region" evidence="7">
    <location>
        <begin position="831"/>
        <end position="893"/>
    </location>
</feature>
<evidence type="ECO:0000256" key="3">
    <source>
        <dbReference type="ARBA" id="ARBA00022741"/>
    </source>
</evidence>
<gene>
    <name evidence="12" type="ORF">NP493_85g00018</name>
</gene>
<name>A0AAD9P8R7_RIDPI</name>
<comment type="caution">
    <text evidence="12">The sequence shown here is derived from an EMBL/GenBank/DDBJ whole genome shotgun (WGS) entry which is preliminary data.</text>
</comment>
<dbReference type="Pfam" id="PF00076">
    <property type="entry name" value="RRM_1"/>
    <property type="match status" value="1"/>
</dbReference>
<evidence type="ECO:0000256" key="2">
    <source>
        <dbReference type="ARBA" id="ARBA00022679"/>
    </source>
</evidence>
<dbReference type="Gene3D" id="1.10.510.10">
    <property type="entry name" value="Transferase(Phosphotransferase) domain 1"/>
    <property type="match status" value="1"/>
</dbReference>